<dbReference type="Gene3D" id="2.60.120.200">
    <property type="match status" value="1"/>
</dbReference>
<accession>A0A223NQY9</accession>
<protein>
    <submittedName>
        <fullName evidence="3">Glycosyl hydrolases family 16</fullName>
    </submittedName>
</protein>
<comment type="similarity">
    <text evidence="1">Belongs to the glycosyl hydrolase 16 family.</text>
</comment>
<dbReference type="PANTHER" id="PTHR10963:SF55">
    <property type="entry name" value="GLYCOSIDE HYDROLASE FAMILY 16 PROTEIN"/>
    <property type="match status" value="1"/>
</dbReference>
<dbReference type="GO" id="GO:0004553">
    <property type="term" value="F:hydrolase activity, hydrolyzing O-glycosyl compounds"/>
    <property type="evidence" value="ECO:0007669"/>
    <property type="project" value="InterPro"/>
</dbReference>
<dbReference type="GO" id="GO:0005975">
    <property type="term" value="P:carbohydrate metabolic process"/>
    <property type="evidence" value="ECO:0007669"/>
    <property type="project" value="InterPro"/>
</dbReference>
<evidence type="ECO:0000259" key="2">
    <source>
        <dbReference type="PROSITE" id="PS51762"/>
    </source>
</evidence>
<dbReference type="SUPFAM" id="SSF49899">
    <property type="entry name" value="Concanavalin A-like lectins/glucanases"/>
    <property type="match status" value="1"/>
</dbReference>
<evidence type="ECO:0000256" key="1">
    <source>
        <dbReference type="ARBA" id="ARBA00006865"/>
    </source>
</evidence>
<dbReference type="AlphaFoldDB" id="A0A223NQY9"/>
<gene>
    <name evidence="3" type="ORF">MuYL_0313</name>
</gene>
<name>A0A223NQY9_9SPHI</name>
<reference evidence="3 4" key="1">
    <citation type="submission" date="2017-08" db="EMBL/GenBank/DDBJ databases">
        <title>Complete genome sequence of Mucilaginibacter sp. strain BJC16-A31.</title>
        <authorList>
            <consortium name="Henan University of Science and Technology"/>
            <person name="You X."/>
        </authorList>
    </citation>
    <scope>NUCLEOTIDE SEQUENCE [LARGE SCALE GENOMIC DNA]</scope>
    <source>
        <strain evidence="3 4">BJC16-A31</strain>
    </source>
</reference>
<keyword evidence="4" id="KW-1185">Reference proteome</keyword>
<dbReference type="Proteomes" id="UP000215002">
    <property type="component" value="Chromosome"/>
</dbReference>
<dbReference type="InterPro" id="IPR000757">
    <property type="entry name" value="Beta-glucanase-like"/>
</dbReference>
<evidence type="ECO:0000313" key="4">
    <source>
        <dbReference type="Proteomes" id="UP000215002"/>
    </source>
</evidence>
<keyword evidence="3" id="KW-0378">Hydrolase</keyword>
<dbReference type="CDD" id="cd08023">
    <property type="entry name" value="GH16_laminarinase_like"/>
    <property type="match status" value="1"/>
</dbReference>
<dbReference type="InterPro" id="IPR050546">
    <property type="entry name" value="Glycosyl_Hydrlase_16"/>
</dbReference>
<dbReference type="Pfam" id="PF00722">
    <property type="entry name" value="Glyco_hydro_16"/>
    <property type="match status" value="1"/>
</dbReference>
<proteinExistence type="inferred from homology"/>
<dbReference type="KEGG" id="muc:MuYL_0313"/>
<dbReference type="PANTHER" id="PTHR10963">
    <property type="entry name" value="GLYCOSYL HYDROLASE-RELATED"/>
    <property type="match status" value="1"/>
</dbReference>
<feature type="domain" description="GH16" evidence="2">
    <location>
        <begin position="2"/>
        <end position="243"/>
    </location>
</feature>
<dbReference type="PROSITE" id="PS51762">
    <property type="entry name" value="GH16_2"/>
    <property type="match status" value="1"/>
</dbReference>
<dbReference type="EMBL" id="CP022743">
    <property type="protein sequence ID" value="ASU32216.1"/>
    <property type="molecule type" value="Genomic_DNA"/>
</dbReference>
<sequence length="243" mass="27024">MPPDKKPVTPDTPVIYKLVWSDEFSGTAVDTSQWNMETGTGVNNEKEYYQAANATVENGNLVITAKQEFVGGASYTSARMNTLNKVSAKYGRIEARIKLPLGNGLWPAFWMMGSNIKALSWPNCGEIDIMEHINADDLIYGTIHWNGGGGHVQYGDKTTTATPGDYHLYAVEWNEKEIRWYVDDKQFVTANIAANINNTGAFHLPFFILLNLAVAGDFPGQTVDQGKLPAKMYVDYVRVYKAQ</sequence>
<dbReference type="InterPro" id="IPR013320">
    <property type="entry name" value="ConA-like_dom_sf"/>
</dbReference>
<organism evidence="3 4">
    <name type="scientific">Mucilaginibacter xinganensis</name>
    <dbReference type="NCBI Taxonomy" id="1234841"/>
    <lineage>
        <taxon>Bacteria</taxon>
        <taxon>Pseudomonadati</taxon>
        <taxon>Bacteroidota</taxon>
        <taxon>Sphingobacteriia</taxon>
        <taxon>Sphingobacteriales</taxon>
        <taxon>Sphingobacteriaceae</taxon>
        <taxon>Mucilaginibacter</taxon>
    </lineage>
</organism>
<evidence type="ECO:0000313" key="3">
    <source>
        <dbReference type="EMBL" id="ASU32216.1"/>
    </source>
</evidence>